<comment type="subcellular location">
    <subcellularLocation>
        <location evidence="1">Cell membrane</location>
        <topology evidence="1">Peripheral membrane protein</topology>
        <orientation evidence="1">Cytoplasmic side</orientation>
    </subcellularLocation>
</comment>
<keyword evidence="7 9" id="KW-0472">Membrane</keyword>
<evidence type="ECO:0000259" key="10">
    <source>
        <dbReference type="PROSITE" id="PS50893"/>
    </source>
</evidence>
<dbReference type="GO" id="GO:0016887">
    <property type="term" value="F:ATP hydrolysis activity"/>
    <property type="evidence" value="ECO:0007669"/>
    <property type="project" value="InterPro"/>
</dbReference>
<protein>
    <submittedName>
        <fullName evidence="11">ABC-2 type transport system ATP-binding protein</fullName>
    </submittedName>
</protein>
<dbReference type="InterPro" id="IPR005894">
    <property type="entry name" value="DrrA"/>
</dbReference>
<keyword evidence="9" id="KW-0812">Transmembrane</keyword>
<dbReference type="PANTHER" id="PTHR42711:SF19">
    <property type="entry name" value="DOXORUBICIN RESISTANCE ATP-BINDING PROTEIN DRRA"/>
    <property type="match status" value="1"/>
</dbReference>
<dbReference type="PROSITE" id="PS00211">
    <property type="entry name" value="ABC_TRANSPORTER_1"/>
    <property type="match status" value="1"/>
</dbReference>
<dbReference type="InterPro" id="IPR050763">
    <property type="entry name" value="ABC_transporter_ATP-binding"/>
</dbReference>
<evidence type="ECO:0000256" key="1">
    <source>
        <dbReference type="ARBA" id="ARBA00004413"/>
    </source>
</evidence>
<evidence type="ECO:0000256" key="5">
    <source>
        <dbReference type="ARBA" id="ARBA00022840"/>
    </source>
</evidence>
<dbReference type="AlphaFoldDB" id="A0A1I2QSC8"/>
<dbReference type="Pfam" id="PF13732">
    <property type="entry name" value="DrrA1-3_C"/>
    <property type="match status" value="1"/>
</dbReference>
<dbReference type="GO" id="GO:0005524">
    <property type="term" value="F:ATP binding"/>
    <property type="evidence" value="ECO:0007669"/>
    <property type="project" value="UniProtKB-KW"/>
</dbReference>
<comment type="similarity">
    <text evidence="8">Belongs to the ABC transporter superfamily. Drug exporter-1 (DrugE1) (TC 3.A.1.105) family.</text>
</comment>
<keyword evidence="6" id="KW-1278">Translocase</keyword>
<dbReference type="GO" id="GO:0043215">
    <property type="term" value="P:daunorubicin transport"/>
    <property type="evidence" value="ECO:0007669"/>
    <property type="project" value="InterPro"/>
</dbReference>
<dbReference type="PANTHER" id="PTHR42711">
    <property type="entry name" value="ABC TRANSPORTER ATP-BINDING PROTEIN"/>
    <property type="match status" value="1"/>
</dbReference>
<keyword evidence="2" id="KW-0813">Transport</keyword>
<evidence type="ECO:0000256" key="3">
    <source>
        <dbReference type="ARBA" id="ARBA00022475"/>
    </source>
</evidence>
<dbReference type="InterPro" id="IPR017871">
    <property type="entry name" value="ABC_transporter-like_CS"/>
</dbReference>
<dbReference type="InterPro" id="IPR003593">
    <property type="entry name" value="AAA+_ATPase"/>
</dbReference>
<keyword evidence="4" id="KW-0547">Nucleotide-binding</keyword>
<keyword evidence="3" id="KW-1003">Cell membrane</keyword>
<name>A0A1I2QSC8_9BACI</name>
<dbReference type="NCBIfam" id="TIGR01188">
    <property type="entry name" value="drrA"/>
    <property type="match status" value="1"/>
</dbReference>
<evidence type="ECO:0000256" key="6">
    <source>
        <dbReference type="ARBA" id="ARBA00022967"/>
    </source>
</evidence>
<dbReference type="Proteomes" id="UP000198897">
    <property type="component" value="Unassembled WGS sequence"/>
</dbReference>
<dbReference type="Gene3D" id="3.40.50.300">
    <property type="entry name" value="P-loop containing nucleotide triphosphate hydrolases"/>
    <property type="match status" value="1"/>
</dbReference>
<dbReference type="SUPFAM" id="SSF52540">
    <property type="entry name" value="P-loop containing nucleoside triphosphate hydrolases"/>
    <property type="match status" value="1"/>
</dbReference>
<evidence type="ECO:0000256" key="8">
    <source>
        <dbReference type="ARBA" id="ARBA00049985"/>
    </source>
</evidence>
<evidence type="ECO:0000313" key="11">
    <source>
        <dbReference type="EMBL" id="SFG28546.1"/>
    </source>
</evidence>
<dbReference type="SMART" id="SM00382">
    <property type="entry name" value="AAA"/>
    <property type="match status" value="1"/>
</dbReference>
<dbReference type="InterPro" id="IPR003439">
    <property type="entry name" value="ABC_transporter-like_ATP-bd"/>
</dbReference>
<accession>A0A1I2QSC8</accession>
<reference evidence="12" key="1">
    <citation type="submission" date="2016-10" db="EMBL/GenBank/DDBJ databases">
        <authorList>
            <person name="Varghese N."/>
            <person name="Submissions S."/>
        </authorList>
    </citation>
    <scope>NUCLEOTIDE SEQUENCE [LARGE SCALE GENOMIC DNA]</scope>
    <source>
        <strain evidence="12">FP5</strain>
    </source>
</reference>
<dbReference type="GO" id="GO:0005886">
    <property type="term" value="C:plasma membrane"/>
    <property type="evidence" value="ECO:0007669"/>
    <property type="project" value="UniProtKB-SubCell"/>
</dbReference>
<evidence type="ECO:0000256" key="7">
    <source>
        <dbReference type="ARBA" id="ARBA00023136"/>
    </source>
</evidence>
<keyword evidence="5 11" id="KW-0067">ATP-binding</keyword>
<keyword evidence="9" id="KW-1133">Transmembrane helix</keyword>
<dbReference type="PROSITE" id="PS50893">
    <property type="entry name" value="ABC_TRANSPORTER_2"/>
    <property type="match status" value="1"/>
</dbReference>
<dbReference type="InterPro" id="IPR027417">
    <property type="entry name" value="P-loop_NTPase"/>
</dbReference>
<feature type="domain" description="ABC transporter" evidence="10">
    <location>
        <begin position="33"/>
        <end position="266"/>
    </location>
</feature>
<evidence type="ECO:0000256" key="4">
    <source>
        <dbReference type="ARBA" id="ARBA00022741"/>
    </source>
</evidence>
<dbReference type="Pfam" id="PF00005">
    <property type="entry name" value="ABC_tran"/>
    <property type="match status" value="1"/>
</dbReference>
<evidence type="ECO:0000256" key="2">
    <source>
        <dbReference type="ARBA" id="ARBA00022448"/>
    </source>
</evidence>
<proteinExistence type="inferred from homology"/>
<dbReference type="GO" id="GO:1900753">
    <property type="term" value="P:doxorubicin transport"/>
    <property type="evidence" value="ECO:0007669"/>
    <property type="project" value="InterPro"/>
</dbReference>
<organism evidence="11 12">
    <name type="scientific">Halobacillus alkaliphilus</name>
    <dbReference type="NCBI Taxonomy" id="396056"/>
    <lineage>
        <taxon>Bacteria</taxon>
        <taxon>Bacillati</taxon>
        <taxon>Bacillota</taxon>
        <taxon>Bacilli</taxon>
        <taxon>Bacillales</taxon>
        <taxon>Bacillaceae</taxon>
        <taxon>Halobacillus</taxon>
    </lineage>
</organism>
<evidence type="ECO:0000256" key="9">
    <source>
        <dbReference type="SAM" id="Phobius"/>
    </source>
</evidence>
<dbReference type="EMBL" id="FOOG01000032">
    <property type="protein sequence ID" value="SFG28546.1"/>
    <property type="molecule type" value="Genomic_DNA"/>
</dbReference>
<keyword evidence="12" id="KW-1185">Reference proteome</keyword>
<gene>
    <name evidence="11" type="ORF">SAMN05216353_13224</name>
</gene>
<sequence length="351" mass="39019">MKFQVKFVIFKISIFLTLVPKILVGVIVVNGKIEVEHLSKTFKKGNVQAVKDVSFTVEDGEFFAFLGPNGAGKSTTVQILTTLINATGGKATVAGHDVIREPEKVRRYIGVALQETGVDPDLTGRELIELQASIFGFSKVDAKTRAEELLNIVQLTDSAERRIGNYSGGMRRRLDLALTLVNEPKILFLDEPTTGLDPSNRMAIWKELRRLNEENGTTIFLTTQYLEEADSLAHRISIINDGEIVATGTPRELKAQIGNDLIALTFSTKEEEEKAERILKEHMNSGDVILQNRKLTVYVEDGTKQLLELVRLLDQENIEVATVNLSSPTLDDIFLKITSEQVEKEGEVHGE</sequence>
<dbReference type="InterPro" id="IPR025302">
    <property type="entry name" value="DrrA1/2-like_C"/>
</dbReference>
<feature type="transmembrane region" description="Helical" evidence="9">
    <location>
        <begin position="7"/>
        <end position="29"/>
    </location>
</feature>
<evidence type="ECO:0000313" key="12">
    <source>
        <dbReference type="Proteomes" id="UP000198897"/>
    </source>
</evidence>